<dbReference type="RefSeq" id="WP_141385143.1">
    <property type="nucleotide sequence ID" value="NZ_BJNF01000106.1"/>
</dbReference>
<sequence>MIGNCRVCCGVGWVCEIHSSKAFDYELGCACSEGMPCECNDSTPPDTSQVIIIIEEVTLH</sequence>
<dbReference type="EMBL" id="BJNF01000106">
    <property type="protein sequence ID" value="GEC17395.1"/>
    <property type="molecule type" value="Genomic_DNA"/>
</dbReference>
<protein>
    <submittedName>
        <fullName evidence="1">Uncharacterized protein</fullName>
    </submittedName>
</protein>
<accession>A0A4Y3WFE0</accession>
<dbReference type="OrthoDB" id="8250473at2"/>
<name>A0A4Y3WFE0_NITWI</name>
<reference evidence="1 2" key="1">
    <citation type="submission" date="2019-06" db="EMBL/GenBank/DDBJ databases">
        <title>Whole genome shotgun sequence of Nitrobacter winogradskyi NBRC 14297.</title>
        <authorList>
            <person name="Hosoyama A."/>
            <person name="Uohara A."/>
            <person name="Ohji S."/>
            <person name="Ichikawa N."/>
        </authorList>
    </citation>
    <scope>NUCLEOTIDE SEQUENCE [LARGE SCALE GENOMIC DNA]</scope>
    <source>
        <strain evidence="1 2">NBRC 14297</strain>
    </source>
</reference>
<proteinExistence type="predicted"/>
<evidence type="ECO:0000313" key="2">
    <source>
        <dbReference type="Proteomes" id="UP000318825"/>
    </source>
</evidence>
<organism evidence="1 2">
    <name type="scientific">Nitrobacter winogradskyi</name>
    <name type="common">Nitrobacter agilis</name>
    <dbReference type="NCBI Taxonomy" id="913"/>
    <lineage>
        <taxon>Bacteria</taxon>
        <taxon>Pseudomonadati</taxon>
        <taxon>Pseudomonadota</taxon>
        <taxon>Alphaproteobacteria</taxon>
        <taxon>Hyphomicrobiales</taxon>
        <taxon>Nitrobacteraceae</taxon>
        <taxon>Nitrobacter</taxon>
    </lineage>
</organism>
<comment type="caution">
    <text evidence="1">The sequence shown here is derived from an EMBL/GenBank/DDBJ whole genome shotgun (WGS) entry which is preliminary data.</text>
</comment>
<dbReference type="Proteomes" id="UP000318825">
    <property type="component" value="Unassembled WGS sequence"/>
</dbReference>
<evidence type="ECO:0000313" key="1">
    <source>
        <dbReference type="EMBL" id="GEC17395.1"/>
    </source>
</evidence>
<dbReference type="AlphaFoldDB" id="A0A4Y3WFE0"/>
<gene>
    <name evidence="1" type="ORF">NWI01_32870</name>
</gene>